<dbReference type="Gene3D" id="2.40.128.340">
    <property type="match status" value="1"/>
</dbReference>
<evidence type="ECO:0000256" key="6">
    <source>
        <dbReference type="SAM" id="SignalP"/>
    </source>
</evidence>
<dbReference type="Pfam" id="PF13517">
    <property type="entry name" value="FG-GAP_3"/>
    <property type="match status" value="1"/>
</dbReference>
<dbReference type="PANTHER" id="PTHR24264">
    <property type="entry name" value="TRYPSIN-RELATED"/>
    <property type="match status" value="1"/>
</dbReference>
<dbReference type="InterPro" id="IPR001254">
    <property type="entry name" value="Trypsin_dom"/>
</dbReference>
<protein>
    <submittedName>
        <fullName evidence="8">S1 family peptidase</fullName>
    </submittedName>
</protein>
<dbReference type="InterPro" id="IPR009003">
    <property type="entry name" value="Peptidase_S1_PA"/>
</dbReference>
<dbReference type="InterPro" id="IPR050127">
    <property type="entry name" value="Serine_Proteases_S1"/>
</dbReference>
<dbReference type="PANTHER" id="PTHR24264:SF65">
    <property type="entry name" value="SRCR DOMAIN-CONTAINING PROTEIN"/>
    <property type="match status" value="1"/>
</dbReference>
<dbReference type="Pfam" id="PF00089">
    <property type="entry name" value="Trypsin"/>
    <property type="match status" value="1"/>
</dbReference>
<feature type="domain" description="Peptidase S1" evidence="7">
    <location>
        <begin position="32"/>
        <end position="257"/>
    </location>
</feature>
<name>A0A7Y7B3V3_STRMO</name>
<organism evidence="8 9">
    <name type="scientific">Streptomyces morookaense</name>
    <name type="common">Streptoverticillium morookaense</name>
    <dbReference type="NCBI Taxonomy" id="1970"/>
    <lineage>
        <taxon>Bacteria</taxon>
        <taxon>Bacillati</taxon>
        <taxon>Actinomycetota</taxon>
        <taxon>Actinomycetes</taxon>
        <taxon>Kitasatosporales</taxon>
        <taxon>Streptomycetaceae</taxon>
        <taxon>Streptomyces</taxon>
    </lineage>
</organism>
<feature type="signal peptide" evidence="6">
    <location>
        <begin position="1"/>
        <end position="31"/>
    </location>
</feature>
<evidence type="ECO:0000256" key="1">
    <source>
        <dbReference type="ARBA" id="ARBA00004613"/>
    </source>
</evidence>
<dbReference type="RefSeq" id="WP_171080757.1">
    <property type="nucleotide sequence ID" value="NZ_BNBU01000005.1"/>
</dbReference>
<comment type="subcellular location">
    <subcellularLocation>
        <location evidence="1">Secreted</location>
    </subcellularLocation>
</comment>
<dbReference type="InterPro" id="IPR013517">
    <property type="entry name" value="FG-GAP"/>
</dbReference>
<dbReference type="PROSITE" id="PS50240">
    <property type="entry name" value="TRYPSIN_DOM"/>
    <property type="match status" value="1"/>
</dbReference>
<dbReference type="SUPFAM" id="SSF50494">
    <property type="entry name" value="Trypsin-like serine proteases"/>
    <property type="match status" value="1"/>
</dbReference>
<dbReference type="PRINTS" id="PR00722">
    <property type="entry name" value="CHYMOTRYPSIN"/>
</dbReference>
<dbReference type="GO" id="GO:0005615">
    <property type="term" value="C:extracellular space"/>
    <property type="evidence" value="ECO:0007669"/>
    <property type="project" value="TreeGrafter"/>
</dbReference>
<dbReference type="Gene3D" id="2.40.10.10">
    <property type="entry name" value="Trypsin-like serine proteases"/>
    <property type="match status" value="1"/>
</dbReference>
<keyword evidence="5" id="KW-0378">Hydrolase</keyword>
<dbReference type="AlphaFoldDB" id="A0A7Y7B3V3"/>
<evidence type="ECO:0000256" key="3">
    <source>
        <dbReference type="ARBA" id="ARBA00022670"/>
    </source>
</evidence>
<proteinExistence type="predicted"/>
<feature type="chain" id="PRO_5031114386" evidence="6">
    <location>
        <begin position="32"/>
        <end position="516"/>
    </location>
</feature>
<dbReference type="InterPro" id="IPR001314">
    <property type="entry name" value="Peptidase_S1A"/>
</dbReference>
<evidence type="ECO:0000256" key="5">
    <source>
        <dbReference type="ARBA" id="ARBA00022801"/>
    </source>
</evidence>
<dbReference type="Proteomes" id="UP000587462">
    <property type="component" value="Unassembled WGS sequence"/>
</dbReference>
<dbReference type="EMBL" id="JABBXF010000025">
    <property type="protein sequence ID" value="NVK78544.1"/>
    <property type="molecule type" value="Genomic_DNA"/>
</dbReference>
<reference evidence="8 9" key="1">
    <citation type="submission" date="2020-04" db="EMBL/GenBank/DDBJ databases">
        <title>Draft Genome Sequence of Streptomyces morookaense DSM 40503, an 8-azaguanine-producing strain.</title>
        <authorList>
            <person name="Qi J."/>
            <person name="Gao J.-M."/>
        </authorList>
    </citation>
    <scope>NUCLEOTIDE SEQUENCE [LARGE SCALE GENOMIC DNA]</scope>
    <source>
        <strain evidence="8 9">DSM 40503</strain>
    </source>
</reference>
<evidence type="ECO:0000259" key="7">
    <source>
        <dbReference type="PROSITE" id="PS50240"/>
    </source>
</evidence>
<dbReference type="SMART" id="SM00020">
    <property type="entry name" value="Tryp_SPc"/>
    <property type="match status" value="1"/>
</dbReference>
<dbReference type="GO" id="GO:0006508">
    <property type="term" value="P:proteolysis"/>
    <property type="evidence" value="ECO:0007669"/>
    <property type="project" value="UniProtKB-KW"/>
</dbReference>
<keyword evidence="9" id="KW-1185">Reference proteome</keyword>
<evidence type="ECO:0000256" key="4">
    <source>
        <dbReference type="ARBA" id="ARBA00022729"/>
    </source>
</evidence>
<keyword evidence="2" id="KW-0964">Secreted</keyword>
<dbReference type="InterPro" id="IPR043504">
    <property type="entry name" value="Peptidase_S1_PA_chymotrypsin"/>
</dbReference>
<dbReference type="SUPFAM" id="SSF69318">
    <property type="entry name" value="Integrin alpha N-terminal domain"/>
    <property type="match status" value="1"/>
</dbReference>
<comment type="caution">
    <text evidence="8">The sequence shown here is derived from an EMBL/GenBank/DDBJ whole genome shotgun (WGS) entry which is preliminary data.</text>
</comment>
<evidence type="ECO:0000313" key="8">
    <source>
        <dbReference type="EMBL" id="NVK78544.1"/>
    </source>
</evidence>
<dbReference type="GO" id="GO:0004252">
    <property type="term" value="F:serine-type endopeptidase activity"/>
    <property type="evidence" value="ECO:0007669"/>
    <property type="project" value="InterPro"/>
</dbReference>
<keyword evidence="3" id="KW-0645">Protease</keyword>
<sequence>MTNKTSRTAWATTLVSTAVAAGLLTAAPAHAVVGDPAKDGQYAFTAKLDIGTGSSKRSCTGALVDQQWVLTAASCFADDPAQGYHIPAGAPKLKTTVTIGRTDLSGNGGTQMDAIDLAPRGDRDLVMVRLANRVTNVAPVTVGTGAPQQGEELRAAGYGRTADEWAPDLLHTAAFGIGNVSATGIDIDGKTPAGASLCKGDTGAPLFREKNGTFELAAINTASWQGGCFGSDDSEKRTGATGSRVDDVNTWIQQLRLTGRSGEVTNVLTTGKFSGSGRTDVAAVLKDGSLVSFYTGPDGVLQYGRELWGDKTWDGKKQIIAGDFNGDGTTDIMAIGPDGMLKLYRGTDSGKLATGQNAWRDGSWGKMTAVARFRAPGWTRDGLIAQWDDGSLFAYPTGPDGLLTGQRQEMWGDKTWTKRLLATGDFNGDGKDDIAAVSTAGSMDLYTGNAKGSFDKAGRMWNDNTWDTMQFALGGDFDGDGKGDIFARWGRGDLRWYPGDGKGHLGDSRPAWPTSS</sequence>
<accession>A0A7Y7B3V3</accession>
<evidence type="ECO:0000256" key="2">
    <source>
        <dbReference type="ARBA" id="ARBA00022525"/>
    </source>
</evidence>
<evidence type="ECO:0000313" key="9">
    <source>
        <dbReference type="Proteomes" id="UP000587462"/>
    </source>
</evidence>
<keyword evidence="4 6" id="KW-0732">Signal</keyword>
<dbReference type="InterPro" id="IPR028994">
    <property type="entry name" value="Integrin_alpha_N"/>
</dbReference>
<gene>
    <name evidence="8" type="ORF">HG542_12790</name>
</gene>